<dbReference type="Proteomes" id="UP001497392">
    <property type="component" value="Unassembled WGS sequence"/>
</dbReference>
<sequence>MDGPPVDADGDYRLDWSDADLFSFLETLGTSSAAQQPQDGPVPELESRTSEPSPRAPLISHCSGSHSGDSSSGGRADHTEPATHSVGQGLRASNSGEHEGLSQRGLSIKKSTGERDKNKVAQRNFRQRKKEREKAKEQQLEELMDKLKVAEQEREQLARHNLLLERAIIARDRVSADFGKASLAADLEEAKKPARILRPTRHWDSNLDWNAEDVLQLTLGEEEVQWELKGSDVLSMSIDDIKPTWKTLVNKIAAALVEAEKEADGQGPGTDRITLLVAEAAAIPGFIARLSPLHIHQFATTVLGELVDVPFAPKSATPALWISIKANMALREEQKFKLLESRRHLMDTMAALLQERRMIQALIKDVEGTMSVSREDLSLKMWQLQEAVQRLRINVRTVHDTKCRLFSAAWRKVLEPVQCAKLIVQAYPFPPDLLSVISTIVKEAGEPAAADLLAMRPAAPSLASFQLPISLQ</sequence>
<evidence type="ECO:0000259" key="2">
    <source>
        <dbReference type="PROSITE" id="PS00036"/>
    </source>
</evidence>
<evidence type="ECO:0000313" key="3">
    <source>
        <dbReference type="EMBL" id="CAL5221684.1"/>
    </source>
</evidence>
<feature type="compositionally biased region" description="Polar residues" evidence="1">
    <location>
        <begin position="28"/>
        <end position="38"/>
    </location>
</feature>
<proteinExistence type="predicted"/>
<accession>A0ABP1FRB4</accession>
<feature type="region of interest" description="Disordered" evidence="1">
    <location>
        <begin position="27"/>
        <end position="137"/>
    </location>
</feature>
<evidence type="ECO:0000313" key="4">
    <source>
        <dbReference type="Proteomes" id="UP001497392"/>
    </source>
</evidence>
<gene>
    <name evidence="3" type="primary">g3918</name>
    <name evidence="3" type="ORF">VP750_LOCUS3343</name>
</gene>
<dbReference type="InterPro" id="IPR004827">
    <property type="entry name" value="bZIP"/>
</dbReference>
<keyword evidence="4" id="KW-1185">Reference proteome</keyword>
<name>A0ABP1FRB4_9CHLO</name>
<feature type="domain" description="BZIP" evidence="2">
    <location>
        <begin position="115"/>
        <end position="128"/>
    </location>
</feature>
<feature type="compositionally biased region" description="Low complexity" evidence="1">
    <location>
        <begin position="60"/>
        <end position="74"/>
    </location>
</feature>
<reference evidence="3 4" key="1">
    <citation type="submission" date="2024-06" db="EMBL/GenBank/DDBJ databases">
        <authorList>
            <person name="Kraege A."/>
            <person name="Thomma B."/>
        </authorList>
    </citation>
    <scope>NUCLEOTIDE SEQUENCE [LARGE SCALE GENOMIC DNA]</scope>
</reference>
<dbReference type="EMBL" id="CAXHTA020000005">
    <property type="protein sequence ID" value="CAL5221684.1"/>
    <property type="molecule type" value="Genomic_DNA"/>
</dbReference>
<protein>
    <submittedName>
        <fullName evidence="3">G3918 protein</fullName>
    </submittedName>
</protein>
<evidence type="ECO:0000256" key="1">
    <source>
        <dbReference type="SAM" id="MobiDB-lite"/>
    </source>
</evidence>
<comment type="caution">
    <text evidence="3">The sequence shown here is derived from an EMBL/GenBank/DDBJ whole genome shotgun (WGS) entry which is preliminary data.</text>
</comment>
<dbReference type="CDD" id="cd14688">
    <property type="entry name" value="bZIP_YAP"/>
    <property type="match status" value="1"/>
</dbReference>
<dbReference type="PROSITE" id="PS00036">
    <property type="entry name" value="BZIP_BASIC"/>
    <property type="match status" value="1"/>
</dbReference>
<organism evidence="3 4">
    <name type="scientific">Coccomyxa viridis</name>
    <dbReference type="NCBI Taxonomy" id="1274662"/>
    <lineage>
        <taxon>Eukaryota</taxon>
        <taxon>Viridiplantae</taxon>
        <taxon>Chlorophyta</taxon>
        <taxon>core chlorophytes</taxon>
        <taxon>Trebouxiophyceae</taxon>
        <taxon>Trebouxiophyceae incertae sedis</taxon>
        <taxon>Coccomyxaceae</taxon>
        <taxon>Coccomyxa</taxon>
    </lineage>
</organism>